<gene>
    <name evidence="1" type="ORF">FIE12Z_1656</name>
</gene>
<dbReference type="Gene3D" id="1.10.10.10">
    <property type="entry name" value="Winged helix-like DNA-binding domain superfamily/Winged helix DNA-binding domain"/>
    <property type="match status" value="1"/>
</dbReference>
<evidence type="ECO:0000313" key="2">
    <source>
        <dbReference type="Proteomes" id="UP000265631"/>
    </source>
</evidence>
<dbReference type="Proteomes" id="UP000265631">
    <property type="component" value="Unassembled WGS sequence"/>
</dbReference>
<dbReference type="GO" id="GO:0008168">
    <property type="term" value="F:methyltransferase activity"/>
    <property type="evidence" value="ECO:0007669"/>
    <property type="project" value="UniProtKB-KW"/>
</dbReference>
<dbReference type="AlphaFoldDB" id="A0A395N271"/>
<accession>A0A395N271</accession>
<protein>
    <submittedName>
        <fullName evidence="1">Putative o-methyltransferase</fullName>
    </submittedName>
</protein>
<name>A0A395N271_9HYPO</name>
<organism evidence="1 2">
    <name type="scientific">Fusarium flagelliforme</name>
    <dbReference type="NCBI Taxonomy" id="2675880"/>
    <lineage>
        <taxon>Eukaryota</taxon>
        <taxon>Fungi</taxon>
        <taxon>Dikarya</taxon>
        <taxon>Ascomycota</taxon>
        <taxon>Pezizomycotina</taxon>
        <taxon>Sordariomycetes</taxon>
        <taxon>Hypocreomycetidae</taxon>
        <taxon>Hypocreales</taxon>
        <taxon>Nectriaceae</taxon>
        <taxon>Fusarium</taxon>
        <taxon>Fusarium incarnatum-equiseti species complex</taxon>
    </lineage>
</organism>
<dbReference type="InterPro" id="IPR036390">
    <property type="entry name" value="WH_DNA-bd_sf"/>
</dbReference>
<keyword evidence="1" id="KW-0489">Methyltransferase</keyword>
<dbReference type="PANTHER" id="PTHR43712:SF12">
    <property type="entry name" value="STERIGMATOCYSTIN 8-O-METHYLTRANSFERASE"/>
    <property type="match status" value="1"/>
</dbReference>
<keyword evidence="2" id="KW-1185">Reference proteome</keyword>
<comment type="caution">
    <text evidence="1">The sequence shown here is derived from an EMBL/GenBank/DDBJ whole genome shotgun (WGS) entry which is preliminary data.</text>
</comment>
<dbReference type="PANTHER" id="PTHR43712">
    <property type="entry name" value="PUTATIVE (AFU_ORTHOLOGUE AFUA_4G14580)-RELATED"/>
    <property type="match status" value="1"/>
</dbReference>
<reference evidence="1 2" key="1">
    <citation type="journal article" date="2018" name="PLoS Pathog.">
        <title>Evolution of structural diversity of trichothecenes, a family of toxins produced by plant pathogenic and entomopathogenic fungi.</title>
        <authorList>
            <person name="Proctor R.H."/>
            <person name="McCormick S.P."/>
            <person name="Kim H.S."/>
            <person name="Cardoza R.E."/>
            <person name="Stanley A.M."/>
            <person name="Lindo L."/>
            <person name="Kelly A."/>
            <person name="Brown D.W."/>
            <person name="Lee T."/>
            <person name="Vaughan M.M."/>
            <person name="Alexander N.J."/>
            <person name="Busman M."/>
            <person name="Gutierrez S."/>
        </authorList>
    </citation>
    <scope>NUCLEOTIDE SEQUENCE [LARGE SCALE GENOMIC DNA]</scope>
    <source>
        <strain evidence="1 2">NRRL 13405</strain>
    </source>
</reference>
<proteinExistence type="predicted"/>
<dbReference type="GO" id="GO:0032259">
    <property type="term" value="P:methylation"/>
    <property type="evidence" value="ECO:0007669"/>
    <property type="project" value="UniProtKB-KW"/>
</dbReference>
<keyword evidence="1" id="KW-0808">Transferase</keyword>
<evidence type="ECO:0000313" key="1">
    <source>
        <dbReference type="EMBL" id="RFN54060.1"/>
    </source>
</evidence>
<dbReference type="InterPro" id="IPR036388">
    <property type="entry name" value="WH-like_DNA-bd_sf"/>
</dbReference>
<dbReference type="SUPFAM" id="SSF46785">
    <property type="entry name" value="Winged helix' DNA-binding domain"/>
    <property type="match status" value="1"/>
</dbReference>
<sequence>MTPNNEDVSILGLAEGILEKTKEITKYLQAQNVAAPTFSCPSARVPVTTNYNDMQISLKESLEDLRRLLEGPAKFYRHYLMRGYELAAFQVALDFDFFTLVPPTSEISLDELARKSGLDVDRTNRIMRLLITHRFFKEITPGSDEMLKAAVETSASLKADPNHSDSTHCPFHTRHGVPIFNYYSKHPREQSVHFIVK</sequence>
<dbReference type="EMBL" id="PXXK01000031">
    <property type="protein sequence ID" value="RFN54060.1"/>
    <property type="molecule type" value="Genomic_DNA"/>
</dbReference>